<evidence type="ECO:0000313" key="2">
    <source>
        <dbReference type="Proteomes" id="UP000246352"/>
    </source>
</evidence>
<name>A0A317PPM7_9HYPH</name>
<sequence>MHNEDTATFHLPEGIDWTQDFDWVQDYGQVRATEAEGGGVTIIDGLGVTWTMNSAAFTQRYMATGSRDRYKRRFQPVKAFCFASSTRVRLHGALMTMEAGDAVCLSPEGALEIVRGAEFAANYLIVAWAPTEKAPVLAFEHAA</sequence>
<proteinExistence type="predicted"/>
<comment type="caution">
    <text evidence="1">The sequence shown here is derived from an EMBL/GenBank/DDBJ whole genome shotgun (WGS) entry which is preliminary data.</text>
</comment>
<evidence type="ECO:0000313" key="1">
    <source>
        <dbReference type="EMBL" id="PWW02241.1"/>
    </source>
</evidence>
<gene>
    <name evidence="1" type="ORF">DFR52_102909</name>
</gene>
<keyword evidence="2" id="KW-1185">Reference proteome</keyword>
<reference evidence="1 2" key="1">
    <citation type="submission" date="2018-05" db="EMBL/GenBank/DDBJ databases">
        <title>Genomic Encyclopedia of Type Strains, Phase IV (KMG-IV): sequencing the most valuable type-strain genomes for metagenomic binning, comparative biology and taxonomic classification.</title>
        <authorList>
            <person name="Goeker M."/>
        </authorList>
    </citation>
    <scope>NUCLEOTIDE SEQUENCE [LARGE SCALE GENOMIC DNA]</scope>
    <source>
        <strain evidence="1 2">DSM 16791</strain>
    </source>
</reference>
<dbReference type="Proteomes" id="UP000246352">
    <property type="component" value="Unassembled WGS sequence"/>
</dbReference>
<dbReference type="EMBL" id="QGTR01000002">
    <property type="protein sequence ID" value="PWW02241.1"/>
    <property type="molecule type" value="Genomic_DNA"/>
</dbReference>
<dbReference type="RefSeq" id="WP_110031937.1">
    <property type="nucleotide sequence ID" value="NZ_QGTR01000002.1"/>
</dbReference>
<accession>A0A317PPM7</accession>
<dbReference type="AlphaFoldDB" id="A0A317PPM7"/>
<protein>
    <submittedName>
        <fullName evidence="1">Uncharacterized protein</fullName>
    </submittedName>
</protein>
<organism evidence="1 2">
    <name type="scientific">Hoeflea marina</name>
    <dbReference type="NCBI Taxonomy" id="274592"/>
    <lineage>
        <taxon>Bacteria</taxon>
        <taxon>Pseudomonadati</taxon>
        <taxon>Pseudomonadota</taxon>
        <taxon>Alphaproteobacteria</taxon>
        <taxon>Hyphomicrobiales</taxon>
        <taxon>Rhizobiaceae</taxon>
        <taxon>Hoeflea</taxon>
    </lineage>
</organism>